<gene>
    <name evidence="2" type="ORF">BCY88_09590</name>
</gene>
<dbReference type="EMBL" id="MCAS01000045">
    <property type="protein sequence ID" value="RKF35866.1"/>
    <property type="molecule type" value="Genomic_DNA"/>
</dbReference>
<comment type="caution">
    <text evidence="2">The sequence shown here is derived from an EMBL/GenBank/DDBJ whole genome shotgun (WGS) entry which is preliminary data.</text>
</comment>
<proteinExistence type="predicted"/>
<dbReference type="Proteomes" id="UP000283709">
    <property type="component" value="Unassembled WGS sequence"/>
</dbReference>
<feature type="region of interest" description="Disordered" evidence="1">
    <location>
        <begin position="28"/>
        <end position="65"/>
    </location>
</feature>
<name>A0A3R7GNZ0_9BURK</name>
<reference evidence="2 3" key="1">
    <citation type="submission" date="2016-07" db="EMBL/GenBank/DDBJ databases">
        <title>Genome analysis of Burkholderia fungorum ES3-20.</title>
        <authorList>
            <person name="Xu D."/>
            <person name="Yao R."/>
            <person name="Zheng S."/>
        </authorList>
    </citation>
    <scope>NUCLEOTIDE SEQUENCE [LARGE SCALE GENOMIC DNA]</scope>
    <source>
        <strain evidence="2 3">ES3-20</strain>
    </source>
</reference>
<evidence type="ECO:0000313" key="3">
    <source>
        <dbReference type="Proteomes" id="UP000283709"/>
    </source>
</evidence>
<protein>
    <submittedName>
        <fullName evidence="2">Uncharacterized protein</fullName>
    </submittedName>
</protein>
<evidence type="ECO:0000313" key="2">
    <source>
        <dbReference type="EMBL" id="RKF35866.1"/>
    </source>
</evidence>
<evidence type="ECO:0000256" key="1">
    <source>
        <dbReference type="SAM" id="MobiDB-lite"/>
    </source>
</evidence>
<organism evidence="2 3">
    <name type="scientific">Paraburkholderia fungorum</name>
    <dbReference type="NCBI Taxonomy" id="134537"/>
    <lineage>
        <taxon>Bacteria</taxon>
        <taxon>Pseudomonadati</taxon>
        <taxon>Pseudomonadota</taxon>
        <taxon>Betaproteobacteria</taxon>
        <taxon>Burkholderiales</taxon>
        <taxon>Burkholderiaceae</taxon>
        <taxon>Paraburkholderia</taxon>
    </lineage>
</organism>
<dbReference type="AlphaFoldDB" id="A0A3R7GNZ0"/>
<accession>A0A3R7GNZ0</accession>
<sequence>MLIELFLLACCDKRVGIIMQVSERAKYPLNGGAPRTQRGERSGGRALPEQTRSLERGIESFETEL</sequence>